<dbReference type="SUPFAM" id="SSF54292">
    <property type="entry name" value="2Fe-2S ferredoxin-like"/>
    <property type="match status" value="1"/>
</dbReference>
<dbReference type="HOGENOM" id="CLU_000422_13_3_4"/>
<dbReference type="EMBL" id="HE965805">
    <property type="protein sequence ID" value="CCJ61707.1"/>
    <property type="molecule type" value="Genomic_DNA"/>
</dbReference>
<dbReference type="Pfam" id="PF00384">
    <property type="entry name" value="Molybdopterin"/>
    <property type="match status" value="1"/>
</dbReference>
<proteinExistence type="inferred from homology"/>
<dbReference type="SUPFAM" id="SSF53706">
    <property type="entry name" value="Formate dehydrogenase/DMSO reductase, domains 1-3"/>
    <property type="match status" value="1"/>
</dbReference>
<dbReference type="InterPro" id="IPR009010">
    <property type="entry name" value="Asp_de-COase-like_dom_sf"/>
</dbReference>
<dbReference type="InterPro" id="IPR006656">
    <property type="entry name" value="Mopterin_OxRdtase"/>
</dbReference>
<feature type="domain" description="2Fe-2S ferredoxin-type" evidence="5">
    <location>
        <begin position="1039"/>
        <end position="1128"/>
    </location>
</feature>
<dbReference type="eggNOG" id="COG1018">
    <property type="taxonomic scope" value="Bacteria"/>
</dbReference>
<dbReference type="Pfam" id="PF00175">
    <property type="entry name" value="NAD_binding_1"/>
    <property type="match status" value="1"/>
</dbReference>
<dbReference type="InterPro" id="IPR017927">
    <property type="entry name" value="FAD-bd_FR_type"/>
</dbReference>
<dbReference type="CDD" id="cd06184">
    <property type="entry name" value="flavohem_like_fad_nad_binding"/>
    <property type="match status" value="1"/>
</dbReference>
<dbReference type="PROSITE" id="PS51669">
    <property type="entry name" value="4FE4S_MOW_BIS_MGD"/>
    <property type="match status" value="1"/>
</dbReference>
<dbReference type="AlphaFoldDB" id="A0A0T7CJR1"/>
<dbReference type="Gene3D" id="3.40.50.740">
    <property type="match status" value="1"/>
</dbReference>
<dbReference type="GO" id="GO:0018818">
    <property type="term" value="F:acetylene hydratase activity"/>
    <property type="evidence" value="ECO:0007669"/>
    <property type="project" value="InterPro"/>
</dbReference>
<accession>A0A0T7CJR1</accession>
<evidence type="ECO:0000256" key="4">
    <source>
        <dbReference type="ARBA" id="ARBA00023014"/>
    </source>
</evidence>
<dbReference type="Pfam" id="PF04879">
    <property type="entry name" value="Molybdop_Fe4S4"/>
    <property type="match status" value="1"/>
</dbReference>
<reference evidence="8 9" key="1">
    <citation type="journal article" date="2012" name="BMC Genomics">
        <title>Comparative genomics of the classical Bordetella subspecies: the evolution and exchange of virulence-associated diversity amongst closely related pathogens.</title>
        <authorList>
            <person name="Park J."/>
            <person name="Zhang Y."/>
            <person name="Buboltz A.M."/>
            <person name="Zhang X."/>
            <person name="Schuster S.C."/>
            <person name="Ahuja U."/>
            <person name="Liu M."/>
            <person name="Miller J.F."/>
            <person name="Sebaihia M."/>
            <person name="Bentley S.D."/>
            <person name="Parkhill J."/>
            <person name="Harvill E.T."/>
        </authorList>
    </citation>
    <scope>NUCLEOTIDE SEQUENCE [LARGE SCALE GENOMIC DNA]</scope>
    <source>
        <strain evidence="9">ATCC 9797 / DSM 5571 / CCUG 30873 / LMG 14455 / NCTC 10739 / 18323</strain>
    </source>
</reference>
<dbReference type="Gene3D" id="2.40.30.10">
    <property type="entry name" value="Translation factors"/>
    <property type="match status" value="1"/>
</dbReference>
<dbReference type="PANTHER" id="PTHR43742:SF6">
    <property type="entry name" value="OXIDOREDUCTASE YYAE-RELATED"/>
    <property type="match status" value="1"/>
</dbReference>
<keyword evidence="4" id="KW-0411">Iron-sulfur</keyword>
<evidence type="ECO:0000259" key="7">
    <source>
        <dbReference type="PROSITE" id="PS51669"/>
    </source>
</evidence>
<dbReference type="InterPro" id="IPR001041">
    <property type="entry name" value="2Fe-2S_ferredoxin-type"/>
</dbReference>
<evidence type="ECO:0000256" key="1">
    <source>
        <dbReference type="ARBA" id="ARBA00010312"/>
    </source>
</evidence>
<dbReference type="Gene3D" id="3.10.20.30">
    <property type="match status" value="1"/>
</dbReference>
<dbReference type="Proteomes" id="UP000005250">
    <property type="component" value="Chromosome"/>
</dbReference>
<keyword evidence="2" id="KW-0479">Metal-binding</keyword>
<dbReference type="PROSITE" id="PS51384">
    <property type="entry name" value="FAD_FR"/>
    <property type="match status" value="1"/>
</dbReference>
<evidence type="ECO:0000259" key="6">
    <source>
        <dbReference type="PROSITE" id="PS51384"/>
    </source>
</evidence>
<comment type="similarity">
    <text evidence="1">Belongs to the prokaryotic molybdopterin-containing oxidoreductase family.</text>
</comment>
<dbReference type="Gene3D" id="2.20.25.90">
    <property type="entry name" value="ADC-like domains"/>
    <property type="match status" value="1"/>
</dbReference>
<dbReference type="Gene3D" id="2.40.40.20">
    <property type="match status" value="1"/>
</dbReference>
<name>A0A0T7CJR1_BORP1</name>
<dbReference type="SUPFAM" id="SSF63380">
    <property type="entry name" value="Riboflavin synthase domain-like"/>
    <property type="match status" value="1"/>
</dbReference>
<dbReference type="GO" id="GO:0043546">
    <property type="term" value="F:molybdopterin cofactor binding"/>
    <property type="evidence" value="ECO:0007669"/>
    <property type="project" value="InterPro"/>
</dbReference>
<dbReference type="PANTHER" id="PTHR43742">
    <property type="entry name" value="TRIMETHYLAMINE-N-OXIDE REDUCTASE"/>
    <property type="match status" value="1"/>
</dbReference>
<sequence length="1128" mass="122182">MGKGNMKQVTGYCTLCRSRCGSVNHVENGRLVAVTPLAGHPTGGALCAKGRAAPEMMAESHRLLRPLRRTNPRGAADPGWREIEWSEALDEVAARLAVARRRDGAESVAFAVTTPSGTPMVDSFEWVERFVRVFGSPNLIYAVEVCGWHKDYAHALTFGRGIGVPDLEHTDTMLLWGHNPARTWLAQAARIAAARQRGARVVVVDPNREGSSQQADLWLRVRPGADGALALGAIRHLLHTGRFDHDFVARWSNGPYLVDGASGALLRAVDLWPDADPAARVVMQDGSPAASGRGADTARAELFGSWTLRLHDGRACEAVTVMHALRVAVERYTPDEVARLAWLDEAELAQFNAIFENAPRLSYHSWTGVGQYTNATQTDRAIATLYALTGACDRKGGNLWTVAPPYRAVNGYRELLSPVQRAKALGLDELPLGPPSLGWITARDFCRAVLQQDPYPVRTLVSFGSNLLVSQAETARNLEALQALDFHVHVDMSMNPTAMNADIVLPANMPWEREALKLGFEITQAAVEHVQLRPRMVEPAGESRADYEIVLELARRLGLRDAFFGADMDACWNHQLAPLGIDVQALRRQPEGIRFPQPFVHEKYKAVRDGQPVGFPTQDGRVQIHCAALRDIGQPALPVHVEPADTPARHAGAYPLVMSTAKSGWFVHSSHRYVASLRRKSPEPQVYLSVQAARARGIASGDWVRVRTPYGEVALRAKINADLHENVAIAEFGWWQGCEGLGRVDGAIVGPASSNINAIMTDRHRDPVSGSVPLRATVCDIVRDDARNRGSWSGAREFVLAQKRGIAHDVAEFRLLPCDAQALPDFLPGQHVIVSMPGGAARRAYSLTGPNREPAHLSIAVRRVRDGDGPAGVMSNALHELAEGARVLLSAPAGVFTPPLRTARPVILMASGIGITPFHGYLEALAQDAGPAPSVLLVHACRDGSSHPYGAELKRLAQRIGSVCTLTVYAEPASDDAPGRDYQQRGRLDFAWLPPATVAARPLVYLCGSPGFLAFCTDALAARGIPRFDIFSETFTSEKRVPATLAPQPIEIEAEQGGFTWDPSAGTLLDAAERAGLSLPSGCRVGQCESCAMHIVSGQVAHLIDFDGSADTCLTCQAVPITPLTLRR</sequence>
<dbReference type="InterPro" id="IPR036010">
    <property type="entry name" value="2Fe-2S_ferredoxin-like_sf"/>
</dbReference>
<dbReference type="GO" id="GO:0051536">
    <property type="term" value="F:iron-sulfur cluster binding"/>
    <property type="evidence" value="ECO:0007669"/>
    <property type="project" value="UniProtKB-KW"/>
</dbReference>
<evidence type="ECO:0000256" key="2">
    <source>
        <dbReference type="ARBA" id="ARBA00022723"/>
    </source>
</evidence>
<dbReference type="Pfam" id="PF01568">
    <property type="entry name" value="Molydop_binding"/>
    <property type="match status" value="1"/>
</dbReference>
<dbReference type="SUPFAM" id="SSF50692">
    <property type="entry name" value="ADC-like"/>
    <property type="match status" value="1"/>
</dbReference>
<dbReference type="GO" id="GO:0046872">
    <property type="term" value="F:metal ion binding"/>
    <property type="evidence" value="ECO:0007669"/>
    <property type="project" value="UniProtKB-KW"/>
</dbReference>
<dbReference type="PROSITE" id="PS51085">
    <property type="entry name" value="2FE2S_FER_2"/>
    <property type="match status" value="1"/>
</dbReference>
<feature type="domain" description="4Fe-4S Mo/W bis-MGD-type" evidence="7">
    <location>
        <begin position="6"/>
        <end position="61"/>
    </location>
</feature>
<dbReference type="InterPro" id="IPR012675">
    <property type="entry name" value="Beta-grasp_dom_sf"/>
</dbReference>
<dbReference type="Gene3D" id="3.40.50.80">
    <property type="entry name" value="Nucleotide-binding domain of ferredoxin-NADP reductase (FNR) module"/>
    <property type="match status" value="1"/>
</dbReference>
<keyword evidence="9" id="KW-1185">Reference proteome</keyword>
<dbReference type="eggNOG" id="COG0243">
    <property type="taxonomic scope" value="Bacteria"/>
</dbReference>
<dbReference type="InterPro" id="IPR001433">
    <property type="entry name" value="OxRdtase_FAD/NAD-bd"/>
</dbReference>
<dbReference type="CDD" id="cd00207">
    <property type="entry name" value="fer2"/>
    <property type="match status" value="1"/>
</dbReference>
<feature type="domain" description="FAD-binding FR-type" evidence="6">
    <location>
        <begin position="793"/>
        <end position="899"/>
    </location>
</feature>
<evidence type="ECO:0000256" key="3">
    <source>
        <dbReference type="ARBA" id="ARBA00023004"/>
    </source>
</evidence>
<evidence type="ECO:0000313" key="9">
    <source>
        <dbReference type="Proteomes" id="UP000005250"/>
    </source>
</evidence>
<dbReference type="InterPro" id="IPR039261">
    <property type="entry name" value="FNR_nucleotide-bd"/>
</dbReference>
<dbReference type="InterPro" id="IPR006963">
    <property type="entry name" value="Mopterin_OxRdtase_4Fe-4S_dom"/>
</dbReference>
<dbReference type="InterPro" id="IPR017938">
    <property type="entry name" value="Riboflavin_synthase-like_b-brl"/>
</dbReference>
<dbReference type="Pfam" id="PF00111">
    <property type="entry name" value="Fer2"/>
    <property type="match status" value="1"/>
</dbReference>
<dbReference type="SUPFAM" id="SSF52343">
    <property type="entry name" value="Ferredoxin reductase-like, C-terminal NADP-linked domain"/>
    <property type="match status" value="1"/>
</dbReference>
<evidence type="ECO:0000259" key="5">
    <source>
        <dbReference type="PROSITE" id="PS51085"/>
    </source>
</evidence>
<dbReference type="SMART" id="SM00926">
    <property type="entry name" value="Molybdop_Fe4S4"/>
    <property type="match status" value="1"/>
</dbReference>
<dbReference type="KEGG" id="bper:BN118_0282"/>
<dbReference type="PRINTS" id="PR00410">
    <property type="entry name" value="PHEHYDRXLASE"/>
</dbReference>
<dbReference type="Gene3D" id="3.40.50.12440">
    <property type="match status" value="1"/>
</dbReference>
<dbReference type="Pfam" id="PF00970">
    <property type="entry name" value="FAD_binding_6"/>
    <property type="match status" value="1"/>
</dbReference>
<keyword evidence="3" id="KW-0408">Iron</keyword>
<gene>
    <name evidence="8" type="ordered locus">BN118_0282</name>
</gene>
<dbReference type="InterPro" id="IPR037949">
    <property type="entry name" value="MopB_CT_Acetylene-hydratase"/>
</dbReference>
<dbReference type="InterPro" id="IPR006657">
    <property type="entry name" value="MoPterin_dinucl-bd_dom"/>
</dbReference>
<dbReference type="InterPro" id="IPR050612">
    <property type="entry name" value="Prok_Mopterin_Oxidored"/>
</dbReference>
<organism evidence="8 9">
    <name type="scientific">Bordetella pertussis (strain ATCC 9797 / DSM 5571 / CCUG 30873 / LMG 14455 / NCTC 10739 / 18323)</name>
    <dbReference type="NCBI Taxonomy" id="568706"/>
    <lineage>
        <taxon>Bacteria</taxon>
        <taxon>Pseudomonadati</taxon>
        <taxon>Pseudomonadota</taxon>
        <taxon>Betaproteobacteria</taxon>
        <taxon>Burkholderiales</taxon>
        <taxon>Alcaligenaceae</taxon>
        <taxon>Bordetella</taxon>
    </lineage>
</organism>
<dbReference type="CDD" id="cd02781">
    <property type="entry name" value="MopB_CT_Acetylene-hydratase"/>
    <property type="match status" value="1"/>
</dbReference>
<dbReference type="InterPro" id="IPR008333">
    <property type="entry name" value="Cbr1-like_FAD-bd_dom"/>
</dbReference>
<dbReference type="GO" id="GO:0016491">
    <property type="term" value="F:oxidoreductase activity"/>
    <property type="evidence" value="ECO:0007669"/>
    <property type="project" value="InterPro"/>
</dbReference>
<protein>
    <submittedName>
        <fullName evidence="8">Molybdopterin oxidoreductase</fullName>
    </submittedName>
</protein>
<evidence type="ECO:0000313" key="8">
    <source>
        <dbReference type="EMBL" id="CCJ61707.1"/>
    </source>
</evidence>